<dbReference type="Proteomes" id="UP000001052">
    <property type="component" value="Chromosome"/>
</dbReference>
<keyword evidence="4 5" id="KW-0472">Membrane</keyword>
<keyword evidence="8" id="KW-1185">Reference proteome</keyword>
<dbReference type="UniPathway" id="UPA00895"/>
<sequence>MVPLPRFLATSAWAYRIVRLAFAVMFIIAGGLKLADPAVFATTIDAFGLIPSFLLPVVAIGLPLLEILAGIGLLFDFRGSLTTLTLLTVVFILVLAYGIHLGLDIDCGCYGPGDPEAEAFGHLRSSLYRDLGMLVMAGYLYIWRQLNGMQAISSRVPFGHRLISLRDSGSSSL</sequence>
<evidence type="ECO:0000313" key="7">
    <source>
        <dbReference type="EMBL" id="ACV68347.1"/>
    </source>
</evidence>
<dbReference type="STRING" id="485915.Dret_1059"/>
<name>C8X224_DESRD</name>
<dbReference type="Pfam" id="PF07291">
    <property type="entry name" value="MauE"/>
    <property type="match status" value="1"/>
</dbReference>
<evidence type="ECO:0000256" key="2">
    <source>
        <dbReference type="ARBA" id="ARBA00022692"/>
    </source>
</evidence>
<feature type="transmembrane region" description="Helical" evidence="5">
    <location>
        <begin position="12"/>
        <end position="32"/>
    </location>
</feature>
<evidence type="ECO:0000256" key="4">
    <source>
        <dbReference type="ARBA" id="ARBA00023136"/>
    </source>
</evidence>
<gene>
    <name evidence="7" type="ordered locus">Dret_1059</name>
</gene>
<evidence type="ECO:0000256" key="1">
    <source>
        <dbReference type="ARBA" id="ARBA00004141"/>
    </source>
</evidence>
<keyword evidence="2 5" id="KW-0812">Transmembrane</keyword>
<comment type="subcellular location">
    <subcellularLocation>
        <location evidence="1">Membrane</location>
        <topology evidence="1">Multi-pass membrane protein</topology>
    </subcellularLocation>
</comment>
<feature type="transmembrane region" description="Helical" evidence="5">
    <location>
        <begin position="81"/>
        <end position="103"/>
    </location>
</feature>
<protein>
    <submittedName>
        <fullName evidence="7">DoxX family protein</fullName>
    </submittedName>
</protein>
<dbReference type="RefSeq" id="WP_015751498.1">
    <property type="nucleotide sequence ID" value="NC_013223.1"/>
</dbReference>
<dbReference type="InterPro" id="IPR009908">
    <property type="entry name" value="Methylamine_util_MauE"/>
</dbReference>
<feature type="transmembrane region" description="Helical" evidence="5">
    <location>
        <begin position="52"/>
        <end position="74"/>
    </location>
</feature>
<dbReference type="eggNOG" id="COG2259">
    <property type="taxonomic scope" value="Bacteria"/>
</dbReference>
<organism evidence="7 8">
    <name type="scientific">Desulfohalobium retbaense (strain ATCC 49708 / DSM 5692 / JCM 16813 / HR100)</name>
    <dbReference type="NCBI Taxonomy" id="485915"/>
    <lineage>
        <taxon>Bacteria</taxon>
        <taxon>Pseudomonadati</taxon>
        <taxon>Thermodesulfobacteriota</taxon>
        <taxon>Desulfovibrionia</taxon>
        <taxon>Desulfovibrionales</taxon>
        <taxon>Desulfohalobiaceae</taxon>
        <taxon>Desulfohalobium</taxon>
    </lineage>
</organism>
<feature type="domain" description="Methylamine utilisation protein MauE" evidence="6">
    <location>
        <begin position="12"/>
        <end position="141"/>
    </location>
</feature>
<accession>C8X224</accession>
<reference evidence="7 8" key="2">
    <citation type="journal article" date="2010" name="Stand. Genomic Sci.">
        <title>Complete genome sequence of Desulfohalobium retbaense type strain (HR(100)).</title>
        <authorList>
            <person name="Spring S."/>
            <person name="Nolan M."/>
            <person name="Lapidus A."/>
            <person name="Glavina Del Rio T."/>
            <person name="Copeland A."/>
            <person name="Tice H."/>
            <person name="Cheng J.F."/>
            <person name="Lucas S."/>
            <person name="Land M."/>
            <person name="Chen F."/>
            <person name="Bruce D."/>
            <person name="Goodwin L."/>
            <person name="Pitluck S."/>
            <person name="Ivanova N."/>
            <person name="Mavromatis K."/>
            <person name="Mikhailova N."/>
            <person name="Pati A."/>
            <person name="Chen A."/>
            <person name="Palaniappan K."/>
            <person name="Hauser L."/>
            <person name="Chang Y.J."/>
            <person name="Jeffries C.D."/>
            <person name="Munk C."/>
            <person name="Kiss H."/>
            <person name="Chain P."/>
            <person name="Han C."/>
            <person name="Brettin T."/>
            <person name="Detter J.C."/>
            <person name="Schuler E."/>
            <person name="Goker M."/>
            <person name="Rohde M."/>
            <person name="Bristow J."/>
            <person name="Eisen J.A."/>
            <person name="Markowitz V."/>
            <person name="Hugenholtz P."/>
            <person name="Kyrpides N.C."/>
            <person name="Klenk H.P."/>
        </authorList>
    </citation>
    <scope>NUCLEOTIDE SEQUENCE [LARGE SCALE GENOMIC DNA]</scope>
    <source>
        <strain evidence="7 8">DSM 5692</strain>
    </source>
</reference>
<feature type="transmembrane region" description="Helical" evidence="5">
    <location>
        <begin position="123"/>
        <end position="142"/>
    </location>
</feature>
<evidence type="ECO:0000313" key="8">
    <source>
        <dbReference type="Proteomes" id="UP000001052"/>
    </source>
</evidence>
<evidence type="ECO:0000256" key="3">
    <source>
        <dbReference type="ARBA" id="ARBA00022989"/>
    </source>
</evidence>
<dbReference type="AlphaFoldDB" id="C8X224"/>
<dbReference type="GO" id="GO:0016020">
    <property type="term" value="C:membrane"/>
    <property type="evidence" value="ECO:0007669"/>
    <property type="project" value="UniProtKB-SubCell"/>
</dbReference>
<dbReference type="OrthoDB" id="5420183at2"/>
<dbReference type="HOGENOM" id="CLU_101331_3_0_7"/>
<evidence type="ECO:0000256" key="5">
    <source>
        <dbReference type="SAM" id="Phobius"/>
    </source>
</evidence>
<reference evidence="8" key="1">
    <citation type="submission" date="2009-09" db="EMBL/GenBank/DDBJ databases">
        <title>The complete chromosome of Desulfohalobium retbaense DSM 5692.</title>
        <authorList>
            <consortium name="US DOE Joint Genome Institute (JGI-PGF)"/>
            <person name="Lucas S."/>
            <person name="Copeland A."/>
            <person name="Lapidus A."/>
            <person name="Glavina del Rio T."/>
            <person name="Dalin E."/>
            <person name="Tice H."/>
            <person name="Bruce D."/>
            <person name="Goodwin L."/>
            <person name="Pitluck S."/>
            <person name="Kyrpides N."/>
            <person name="Mavromatis K."/>
            <person name="Ivanova N."/>
            <person name="Mikhailova N."/>
            <person name="Munk A.C."/>
            <person name="Brettin T."/>
            <person name="Detter J.C."/>
            <person name="Han C."/>
            <person name="Tapia R."/>
            <person name="Larimer F."/>
            <person name="Land M."/>
            <person name="Hauser L."/>
            <person name="Markowitz V."/>
            <person name="Cheng J.-F."/>
            <person name="Hugenholtz P."/>
            <person name="Woyke T."/>
            <person name="Wu D."/>
            <person name="Spring S."/>
            <person name="Klenk H.-P."/>
            <person name="Eisen J.A."/>
        </authorList>
    </citation>
    <scope>NUCLEOTIDE SEQUENCE [LARGE SCALE GENOMIC DNA]</scope>
    <source>
        <strain evidence="8">DSM 5692</strain>
    </source>
</reference>
<dbReference type="EMBL" id="CP001734">
    <property type="protein sequence ID" value="ACV68347.1"/>
    <property type="molecule type" value="Genomic_DNA"/>
</dbReference>
<dbReference type="GO" id="GO:0030416">
    <property type="term" value="P:methylamine metabolic process"/>
    <property type="evidence" value="ECO:0007669"/>
    <property type="project" value="InterPro"/>
</dbReference>
<proteinExistence type="predicted"/>
<evidence type="ECO:0000259" key="6">
    <source>
        <dbReference type="Pfam" id="PF07291"/>
    </source>
</evidence>
<dbReference type="KEGG" id="drt:Dret_1059"/>
<keyword evidence="3 5" id="KW-1133">Transmembrane helix</keyword>